<keyword evidence="3" id="KW-1185">Reference proteome</keyword>
<keyword evidence="1" id="KW-0472">Membrane</keyword>
<dbReference type="AlphaFoldDB" id="A0AAV2YEZ3"/>
<proteinExistence type="predicted"/>
<gene>
    <name evidence="2" type="ORF">N0F65_012086</name>
</gene>
<sequence length="220" mass="23315">MHARGAVNTAPMGMNSSHREDTCEFYHADVTDSLQPGCRRVRSCSDCLNVPLATGQACVIHPTGLCVGIEGYNVGLDYRAGNASNAAFGRGRYFPSTNTTYCSADDAVCMTCVATRFQANESMQTSGYCVGADGCVCIARCEAPDRERIRCTGAPEPSRSASPAITGPPTSGAIPLAFAIIVFVAALIMFQSQGTERAIASKQRHAEPLLIAHCLFTQGH</sequence>
<keyword evidence="1" id="KW-0812">Transmembrane</keyword>
<accession>A0AAV2YEZ3</accession>
<dbReference type="Proteomes" id="UP001146120">
    <property type="component" value="Unassembled WGS sequence"/>
</dbReference>
<name>A0AAV2YEZ3_9STRA</name>
<feature type="transmembrane region" description="Helical" evidence="1">
    <location>
        <begin position="172"/>
        <end position="190"/>
    </location>
</feature>
<evidence type="ECO:0000313" key="3">
    <source>
        <dbReference type="Proteomes" id="UP001146120"/>
    </source>
</evidence>
<evidence type="ECO:0000313" key="2">
    <source>
        <dbReference type="EMBL" id="DAZ92666.1"/>
    </source>
</evidence>
<reference evidence="2" key="2">
    <citation type="journal article" date="2023" name="Microbiol Resour">
        <title>Decontamination and Annotation of the Draft Genome Sequence of the Oomycete Lagenidium giganteum ARSEF 373.</title>
        <authorList>
            <person name="Morgan W.R."/>
            <person name="Tartar A."/>
        </authorList>
    </citation>
    <scope>NUCLEOTIDE SEQUENCE</scope>
    <source>
        <strain evidence="2">ARSEF 373</strain>
    </source>
</reference>
<evidence type="ECO:0000256" key="1">
    <source>
        <dbReference type="SAM" id="Phobius"/>
    </source>
</evidence>
<protein>
    <submittedName>
        <fullName evidence="2">Uncharacterized protein</fullName>
    </submittedName>
</protein>
<organism evidence="2 3">
    <name type="scientific">Lagenidium giganteum</name>
    <dbReference type="NCBI Taxonomy" id="4803"/>
    <lineage>
        <taxon>Eukaryota</taxon>
        <taxon>Sar</taxon>
        <taxon>Stramenopiles</taxon>
        <taxon>Oomycota</taxon>
        <taxon>Peronosporomycetes</taxon>
        <taxon>Pythiales</taxon>
        <taxon>Pythiaceae</taxon>
    </lineage>
</organism>
<dbReference type="EMBL" id="DAKRPA010000403">
    <property type="protein sequence ID" value="DAZ92666.1"/>
    <property type="molecule type" value="Genomic_DNA"/>
</dbReference>
<comment type="caution">
    <text evidence="2">The sequence shown here is derived from an EMBL/GenBank/DDBJ whole genome shotgun (WGS) entry which is preliminary data.</text>
</comment>
<reference evidence="2" key="1">
    <citation type="submission" date="2022-11" db="EMBL/GenBank/DDBJ databases">
        <authorList>
            <person name="Morgan W.R."/>
            <person name="Tartar A."/>
        </authorList>
    </citation>
    <scope>NUCLEOTIDE SEQUENCE</scope>
    <source>
        <strain evidence="2">ARSEF 373</strain>
    </source>
</reference>
<keyword evidence="1" id="KW-1133">Transmembrane helix</keyword>